<evidence type="ECO:0000313" key="3">
    <source>
        <dbReference type="Proteomes" id="UP001229836"/>
    </source>
</evidence>
<dbReference type="InterPro" id="IPR015947">
    <property type="entry name" value="PUA-like_sf"/>
</dbReference>
<dbReference type="Proteomes" id="UP001229836">
    <property type="component" value="Chromosome"/>
</dbReference>
<proteinExistence type="predicted"/>
<dbReference type="EMBL" id="CP125669">
    <property type="protein sequence ID" value="WHP07457.1"/>
    <property type="molecule type" value="Genomic_DNA"/>
</dbReference>
<dbReference type="Gene3D" id="2.30.130.30">
    <property type="entry name" value="Hypothetical protein"/>
    <property type="match status" value="1"/>
</dbReference>
<accession>A0ABY8S6Z0</accession>
<protein>
    <submittedName>
        <fullName evidence="2">ASCH domain-containing protein</fullName>
    </submittedName>
</protein>
<sequence>MLKQYTALSIVTPNGGRIVQGLKTLEVRSWQPESFPLKNLVIVENQNFLLNDGDEEAGLAVALVDIESVHPWQPDEMEAACASYWAEGYFAWVISNVRPFAEPIEVMAKRKLYKIEV</sequence>
<evidence type="ECO:0000259" key="1">
    <source>
        <dbReference type="Pfam" id="PF04266"/>
    </source>
</evidence>
<dbReference type="InterPro" id="IPR007374">
    <property type="entry name" value="ASCH_domain"/>
</dbReference>
<gene>
    <name evidence="2" type="ORF">QLH32_08425</name>
</gene>
<feature type="domain" description="ASCH" evidence="1">
    <location>
        <begin position="9"/>
        <end position="87"/>
    </location>
</feature>
<organism evidence="2 3">
    <name type="scientific">Acinetobacter corruptisaponis</name>
    <dbReference type="NCBI Taxonomy" id="3045147"/>
    <lineage>
        <taxon>Bacteria</taxon>
        <taxon>Pseudomonadati</taxon>
        <taxon>Pseudomonadota</taxon>
        <taxon>Gammaproteobacteria</taxon>
        <taxon>Moraxellales</taxon>
        <taxon>Moraxellaceae</taxon>
        <taxon>Acinetobacter</taxon>
    </lineage>
</organism>
<keyword evidence="3" id="KW-1185">Reference proteome</keyword>
<reference evidence="2 3" key="1">
    <citation type="submission" date="2023-05" db="EMBL/GenBank/DDBJ databases">
        <title>The complete genome of Acinetobacter sp. nov KCTC 92772.</title>
        <authorList>
            <person name="Zhou G."/>
        </authorList>
    </citation>
    <scope>NUCLEOTIDE SEQUENCE [LARGE SCALE GENOMIC DNA]</scope>
    <source>
        <strain evidence="2 3">KCTC 92772</strain>
    </source>
</reference>
<dbReference type="SUPFAM" id="SSF88697">
    <property type="entry name" value="PUA domain-like"/>
    <property type="match status" value="1"/>
</dbReference>
<name>A0ABY8S6Z0_9GAMM</name>
<evidence type="ECO:0000313" key="2">
    <source>
        <dbReference type="EMBL" id="WHP07457.1"/>
    </source>
</evidence>
<dbReference type="Pfam" id="PF04266">
    <property type="entry name" value="ASCH"/>
    <property type="match status" value="1"/>
</dbReference>
<dbReference type="RefSeq" id="WP_283269111.1">
    <property type="nucleotide sequence ID" value="NZ_CP125669.1"/>
</dbReference>